<accession>I7B7N2</accession>
<evidence type="ECO:0000313" key="2">
    <source>
        <dbReference type="Proteomes" id="UP000002921"/>
    </source>
</evidence>
<gene>
    <name evidence="1" type="ORF">ELB20_36</name>
</gene>
<dbReference type="Pfam" id="PF23852">
    <property type="entry name" value="DUF7215"/>
    <property type="match status" value="1"/>
</dbReference>
<dbReference type="InterPro" id="IPR055639">
    <property type="entry name" value="DUF7215"/>
</dbReference>
<proteinExistence type="predicted"/>
<dbReference type="EMBL" id="JX262376">
    <property type="protein sequence ID" value="AFO10902.1"/>
    <property type="molecule type" value="Genomic_DNA"/>
</dbReference>
<name>I7B7N2_9CAUD</name>
<sequence>MNATADGIAAFHAFISDAEADILTVFRVERAYEVDMKDVGEGWLP</sequence>
<keyword evidence="2" id="KW-1185">Reference proteome</keyword>
<reference evidence="1 2" key="1">
    <citation type="journal article" date="2013" name="J. Bacteriol.">
        <title>Evolutionary Relationships among Actinophages and a Putative Adaptation for Growth in Streptomyces spp.</title>
        <authorList>
            <person name="Smith M.C."/>
            <person name="Hendrix R.W."/>
            <person name="Dedrick R."/>
            <person name="Mitchell K."/>
            <person name="Ko C.C."/>
            <person name="Russell D."/>
            <person name="Bell E."/>
            <person name="Gregory M."/>
            <person name="Bibb M.J."/>
            <person name="Pethick F."/>
            <person name="Jacobs-Sera D."/>
            <person name="Herron P."/>
            <person name="Buttner M.J."/>
            <person name="Hatfull G.F."/>
        </authorList>
    </citation>
    <scope>NUCLEOTIDE SEQUENCE [LARGE SCALE GENOMIC DNA]</scope>
</reference>
<evidence type="ECO:0000313" key="1">
    <source>
        <dbReference type="EMBL" id="AFO10902.1"/>
    </source>
</evidence>
<protein>
    <submittedName>
        <fullName evidence="1">Uncharacterized protein</fullName>
    </submittedName>
</protein>
<organism evidence="1 2">
    <name type="scientific">Streptomyces phage phiELB20</name>
    <dbReference type="NCBI Taxonomy" id="1211278"/>
    <lineage>
        <taxon>Viruses</taxon>
        <taxon>Duplodnaviria</taxon>
        <taxon>Heunggongvirae</taxon>
        <taxon>Uroviricota</taxon>
        <taxon>Caudoviricetes</taxon>
        <taxon>Arquatrovirinae</taxon>
        <taxon>Arequatrovirus</taxon>
        <taxon>Arequatrovirus ELB20</taxon>
    </lineage>
</organism>
<dbReference type="Proteomes" id="UP000002921">
    <property type="component" value="Genome"/>
</dbReference>